<evidence type="ECO:0000256" key="6">
    <source>
        <dbReference type="PROSITE-ProRule" id="PRU00239"/>
    </source>
</evidence>
<dbReference type="SUPFAM" id="SSF54001">
    <property type="entry name" value="Cysteine proteinases"/>
    <property type="match status" value="1"/>
</dbReference>
<comment type="caution">
    <text evidence="8">The sequence shown here is derived from an EMBL/GenBank/DDBJ whole genome shotgun (WGS) entry which is preliminary data.</text>
</comment>
<evidence type="ECO:0000259" key="7">
    <source>
        <dbReference type="PROSITE" id="PS50203"/>
    </source>
</evidence>
<gene>
    <name evidence="8" type="ORF">PGLA1383_LOCUS42810</name>
</gene>
<evidence type="ECO:0000256" key="5">
    <source>
        <dbReference type="PIRSR" id="PIRSR622684-1"/>
    </source>
</evidence>
<dbReference type="GO" id="GO:0006508">
    <property type="term" value="P:proteolysis"/>
    <property type="evidence" value="ECO:0007669"/>
    <property type="project" value="UniProtKB-KW"/>
</dbReference>
<keyword evidence="2" id="KW-0645">Protease</keyword>
<feature type="domain" description="Calpain catalytic" evidence="7">
    <location>
        <begin position="6"/>
        <end position="220"/>
    </location>
</feature>
<dbReference type="OMA" id="TRWENIT"/>
<accession>A0A813GHN8</accession>
<evidence type="ECO:0000256" key="1">
    <source>
        <dbReference type="ARBA" id="ARBA00007623"/>
    </source>
</evidence>
<dbReference type="PANTHER" id="PTHR10183">
    <property type="entry name" value="CALPAIN"/>
    <property type="match status" value="1"/>
</dbReference>
<dbReference type="InterPro" id="IPR022684">
    <property type="entry name" value="Calpain_cysteine_protease"/>
</dbReference>
<evidence type="ECO:0000256" key="4">
    <source>
        <dbReference type="ARBA" id="ARBA00022807"/>
    </source>
</evidence>
<dbReference type="InterPro" id="IPR001300">
    <property type="entry name" value="Peptidase_C2_calpain_cat"/>
</dbReference>
<dbReference type="GO" id="GO:0004198">
    <property type="term" value="F:calcium-dependent cysteine-type endopeptidase activity"/>
    <property type="evidence" value="ECO:0007669"/>
    <property type="project" value="InterPro"/>
</dbReference>
<evidence type="ECO:0000313" key="8">
    <source>
        <dbReference type="EMBL" id="CAE8625829.1"/>
    </source>
</evidence>
<dbReference type="PANTHER" id="PTHR10183:SF379">
    <property type="entry name" value="CALPAIN-5"/>
    <property type="match status" value="1"/>
</dbReference>
<dbReference type="PROSITE" id="PS50203">
    <property type="entry name" value="CALPAIN_CAT"/>
    <property type="match status" value="1"/>
</dbReference>
<dbReference type="Proteomes" id="UP000654075">
    <property type="component" value="Unassembled WGS sequence"/>
</dbReference>
<dbReference type="OrthoDB" id="424753at2759"/>
<evidence type="ECO:0000313" key="9">
    <source>
        <dbReference type="Proteomes" id="UP000654075"/>
    </source>
</evidence>
<comment type="similarity">
    <text evidence="1">Belongs to the peptidase C2 family.</text>
</comment>
<evidence type="ECO:0000256" key="3">
    <source>
        <dbReference type="ARBA" id="ARBA00022801"/>
    </source>
</evidence>
<feature type="active site" evidence="5">
    <location>
        <position position="74"/>
    </location>
</feature>
<dbReference type="InterPro" id="IPR000169">
    <property type="entry name" value="Pept_cys_AS"/>
</dbReference>
<reference evidence="8" key="1">
    <citation type="submission" date="2021-02" db="EMBL/GenBank/DDBJ databases">
        <authorList>
            <person name="Dougan E. K."/>
            <person name="Rhodes N."/>
            <person name="Thang M."/>
            <person name="Chan C."/>
        </authorList>
    </citation>
    <scope>NUCLEOTIDE SEQUENCE</scope>
</reference>
<dbReference type="InterPro" id="IPR038765">
    <property type="entry name" value="Papain-like_cys_pep_sf"/>
</dbReference>
<proteinExistence type="inferred from homology"/>
<organism evidence="8 9">
    <name type="scientific">Polarella glacialis</name>
    <name type="common">Dinoflagellate</name>
    <dbReference type="NCBI Taxonomy" id="89957"/>
    <lineage>
        <taxon>Eukaryota</taxon>
        <taxon>Sar</taxon>
        <taxon>Alveolata</taxon>
        <taxon>Dinophyceae</taxon>
        <taxon>Suessiales</taxon>
        <taxon>Suessiaceae</taxon>
        <taxon>Polarella</taxon>
    </lineage>
</organism>
<evidence type="ECO:0000256" key="2">
    <source>
        <dbReference type="ARBA" id="ARBA00022670"/>
    </source>
</evidence>
<keyword evidence="9" id="KW-1185">Reference proteome</keyword>
<dbReference type="EMBL" id="CAJNNV010028806">
    <property type="protein sequence ID" value="CAE8625829.1"/>
    <property type="molecule type" value="Genomic_DNA"/>
</dbReference>
<dbReference type="SMART" id="SM00230">
    <property type="entry name" value="CysPc"/>
    <property type="match status" value="1"/>
</dbReference>
<feature type="non-terminal residue" evidence="8">
    <location>
        <position position="1"/>
    </location>
</feature>
<sequence length="220" mass="24184">MTCFGTFEDPEFPPNDTSLGHLKGDTASGVVNKGGATDWRKASEIVGQDSGSGAQLFQGEIEPADLLQGALGDCWLIAALACVAERPEILQQAIVSKQVDPRGKYHFRLWNQVGKVPGTRWENITIDEFIPCYQGSFKPKFAKSNANEMWALLLEKAFAKMYKGYSALEGGQMSWALTAITGNPSVSFDRQNKGGVDLWNAAQGGFYTNDTFDDDDFYKF</sequence>
<dbReference type="AlphaFoldDB" id="A0A813GHN8"/>
<keyword evidence="3" id="KW-0378">Hydrolase</keyword>
<protein>
    <recommendedName>
        <fullName evidence="7">Calpain catalytic domain-containing protein</fullName>
    </recommendedName>
</protein>
<name>A0A813GHN8_POLGL</name>
<comment type="caution">
    <text evidence="6">Lacks conserved residue(s) required for the propagation of feature annotation.</text>
</comment>
<dbReference type="PRINTS" id="PR00704">
    <property type="entry name" value="CALPAIN"/>
</dbReference>
<keyword evidence="4" id="KW-0788">Thiol protease</keyword>
<dbReference type="PROSITE" id="PS00139">
    <property type="entry name" value="THIOL_PROTEASE_CYS"/>
    <property type="match status" value="1"/>
</dbReference>
<dbReference type="Pfam" id="PF00648">
    <property type="entry name" value="Peptidase_C2"/>
    <property type="match status" value="1"/>
</dbReference>